<keyword evidence="3" id="KW-0731">Sigma factor</keyword>
<keyword evidence="5" id="KW-0804">Transcription</keyword>
<evidence type="ECO:0000313" key="9">
    <source>
        <dbReference type="Proteomes" id="UP001500620"/>
    </source>
</evidence>
<dbReference type="Pfam" id="PF04542">
    <property type="entry name" value="Sigma70_r2"/>
    <property type="match status" value="1"/>
</dbReference>
<dbReference type="InterPro" id="IPR013324">
    <property type="entry name" value="RNA_pol_sigma_r3/r4-like"/>
</dbReference>
<dbReference type="EMBL" id="BAABAT010000054">
    <property type="protein sequence ID" value="GAA4262712.1"/>
    <property type="molecule type" value="Genomic_DNA"/>
</dbReference>
<reference evidence="9" key="1">
    <citation type="journal article" date="2019" name="Int. J. Syst. Evol. Microbiol.">
        <title>The Global Catalogue of Microorganisms (GCM) 10K type strain sequencing project: providing services to taxonomists for standard genome sequencing and annotation.</title>
        <authorList>
            <consortium name="The Broad Institute Genomics Platform"/>
            <consortium name="The Broad Institute Genome Sequencing Center for Infectious Disease"/>
            <person name="Wu L."/>
            <person name="Ma J."/>
        </authorList>
    </citation>
    <scope>NUCLEOTIDE SEQUENCE [LARGE SCALE GENOMIC DNA]</scope>
    <source>
        <strain evidence="9">JCM 17441</strain>
    </source>
</reference>
<dbReference type="InterPro" id="IPR013325">
    <property type="entry name" value="RNA_pol_sigma_r2"/>
</dbReference>
<dbReference type="Pfam" id="PF08281">
    <property type="entry name" value="Sigma70_r4_2"/>
    <property type="match status" value="1"/>
</dbReference>
<dbReference type="InterPro" id="IPR014325">
    <property type="entry name" value="RNA_pol_sigma-E_actinobac"/>
</dbReference>
<dbReference type="Gene3D" id="1.10.1740.10">
    <property type="match status" value="1"/>
</dbReference>
<dbReference type="InterPro" id="IPR013249">
    <property type="entry name" value="RNA_pol_sigma70_r4_t2"/>
</dbReference>
<proteinExistence type="inferred from homology"/>
<organism evidence="8 9">
    <name type="scientific">Dactylosporangium darangshiense</name>
    <dbReference type="NCBI Taxonomy" id="579108"/>
    <lineage>
        <taxon>Bacteria</taxon>
        <taxon>Bacillati</taxon>
        <taxon>Actinomycetota</taxon>
        <taxon>Actinomycetes</taxon>
        <taxon>Micromonosporales</taxon>
        <taxon>Micromonosporaceae</taxon>
        <taxon>Dactylosporangium</taxon>
    </lineage>
</organism>
<gene>
    <name evidence="8" type="ORF">GCM10022255_100690</name>
</gene>
<accession>A0ABP8DRP4</accession>
<comment type="caution">
    <text evidence="8">The sequence shown here is derived from an EMBL/GenBank/DDBJ whole genome shotgun (WGS) entry which is preliminary data.</text>
</comment>
<dbReference type="SUPFAM" id="SSF88659">
    <property type="entry name" value="Sigma3 and sigma4 domains of RNA polymerase sigma factors"/>
    <property type="match status" value="1"/>
</dbReference>
<evidence type="ECO:0000259" key="7">
    <source>
        <dbReference type="Pfam" id="PF08281"/>
    </source>
</evidence>
<keyword evidence="4" id="KW-0238">DNA-binding</keyword>
<protein>
    <submittedName>
        <fullName evidence="8">SigE family RNA polymerase sigma factor</fullName>
    </submittedName>
</protein>
<feature type="domain" description="RNA polymerase sigma factor 70 region 4 type 2" evidence="7">
    <location>
        <begin position="110"/>
        <end position="162"/>
    </location>
</feature>
<dbReference type="PANTHER" id="PTHR43133">
    <property type="entry name" value="RNA POLYMERASE ECF-TYPE SIGMA FACTO"/>
    <property type="match status" value="1"/>
</dbReference>
<dbReference type="RefSeq" id="WP_380134784.1">
    <property type="nucleotide sequence ID" value="NZ_BAABAT010000054.1"/>
</dbReference>
<evidence type="ECO:0000259" key="6">
    <source>
        <dbReference type="Pfam" id="PF04542"/>
    </source>
</evidence>
<dbReference type="PANTHER" id="PTHR43133:SF50">
    <property type="entry name" value="ECF RNA POLYMERASE SIGMA FACTOR SIGM"/>
    <property type="match status" value="1"/>
</dbReference>
<dbReference type="InterPro" id="IPR039425">
    <property type="entry name" value="RNA_pol_sigma-70-like"/>
</dbReference>
<name>A0ABP8DRP4_9ACTN</name>
<dbReference type="NCBIfam" id="TIGR02937">
    <property type="entry name" value="sigma70-ECF"/>
    <property type="match status" value="1"/>
</dbReference>
<comment type="similarity">
    <text evidence="1">Belongs to the sigma-70 factor family. ECF subfamily.</text>
</comment>
<dbReference type="NCBIfam" id="TIGR02983">
    <property type="entry name" value="SigE-fam_strep"/>
    <property type="match status" value="1"/>
</dbReference>
<feature type="domain" description="RNA polymerase sigma-70 region 2" evidence="6">
    <location>
        <begin position="23"/>
        <end position="88"/>
    </location>
</feature>
<evidence type="ECO:0000313" key="8">
    <source>
        <dbReference type="EMBL" id="GAA4262712.1"/>
    </source>
</evidence>
<evidence type="ECO:0000256" key="2">
    <source>
        <dbReference type="ARBA" id="ARBA00023015"/>
    </source>
</evidence>
<evidence type="ECO:0000256" key="4">
    <source>
        <dbReference type="ARBA" id="ARBA00023125"/>
    </source>
</evidence>
<dbReference type="Gene3D" id="1.10.10.10">
    <property type="entry name" value="Winged helix-like DNA-binding domain superfamily/Winged helix DNA-binding domain"/>
    <property type="match status" value="1"/>
</dbReference>
<dbReference type="InterPro" id="IPR036388">
    <property type="entry name" value="WH-like_DNA-bd_sf"/>
</dbReference>
<sequence length="175" mass="19416">MNPLHTEALDASPPASQDIDEFYAAHARGLVLQLYAYTGDLGAAQDLVQEAFCRALPRWERLRTYDDPAAWVRRVAWNLATSRWRRSRAALDFARRQREEHVAGPSPDRVALAAALAKLPPNQRTAVVLRHLADLSVAEIAQQLAAAEGTVRVWLHRGRAALAAELADVREDNHG</sequence>
<dbReference type="SUPFAM" id="SSF88946">
    <property type="entry name" value="Sigma2 domain of RNA polymerase sigma factors"/>
    <property type="match status" value="1"/>
</dbReference>
<dbReference type="CDD" id="cd06171">
    <property type="entry name" value="Sigma70_r4"/>
    <property type="match status" value="1"/>
</dbReference>
<evidence type="ECO:0000256" key="5">
    <source>
        <dbReference type="ARBA" id="ARBA00023163"/>
    </source>
</evidence>
<dbReference type="Proteomes" id="UP001500620">
    <property type="component" value="Unassembled WGS sequence"/>
</dbReference>
<evidence type="ECO:0000256" key="1">
    <source>
        <dbReference type="ARBA" id="ARBA00010641"/>
    </source>
</evidence>
<keyword evidence="2" id="KW-0805">Transcription regulation</keyword>
<dbReference type="InterPro" id="IPR014284">
    <property type="entry name" value="RNA_pol_sigma-70_dom"/>
</dbReference>
<dbReference type="InterPro" id="IPR007627">
    <property type="entry name" value="RNA_pol_sigma70_r2"/>
</dbReference>
<keyword evidence="9" id="KW-1185">Reference proteome</keyword>
<evidence type="ECO:0000256" key="3">
    <source>
        <dbReference type="ARBA" id="ARBA00023082"/>
    </source>
</evidence>